<evidence type="ECO:0000313" key="8">
    <source>
        <dbReference type="Proteomes" id="UP000283713"/>
    </source>
</evidence>
<feature type="coiled-coil region" evidence="1">
    <location>
        <begin position="365"/>
        <end position="399"/>
    </location>
</feature>
<dbReference type="GO" id="GO:0000150">
    <property type="term" value="F:DNA strand exchange activity"/>
    <property type="evidence" value="ECO:0007669"/>
    <property type="project" value="InterPro"/>
</dbReference>
<dbReference type="Pfam" id="PF00239">
    <property type="entry name" value="Resolvase"/>
    <property type="match status" value="1"/>
</dbReference>
<dbReference type="Gene3D" id="3.40.50.1390">
    <property type="entry name" value="Resolvase, N-terminal catalytic domain"/>
    <property type="match status" value="1"/>
</dbReference>
<evidence type="ECO:0000313" key="3">
    <source>
        <dbReference type="EMBL" id="RGL85258.1"/>
    </source>
</evidence>
<dbReference type="InterPro" id="IPR011109">
    <property type="entry name" value="DNA_bind_recombinase_dom"/>
</dbReference>
<dbReference type="EMBL" id="QRUD01000088">
    <property type="protein sequence ID" value="RGR32272.1"/>
    <property type="molecule type" value="Genomic_DNA"/>
</dbReference>
<dbReference type="GO" id="GO:0003677">
    <property type="term" value="F:DNA binding"/>
    <property type="evidence" value="ECO:0007669"/>
    <property type="project" value="InterPro"/>
</dbReference>
<dbReference type="InterPro" id="IPR006119">
    <property type="entry name" value="Resolv_N"/>
</dbReference>
<dbReference type="InterPro" id="IPR025827">
    <property type="entry name" value="Zn_ribbon_recom_dom"/>
</dbReference>
<evidence type="ECO:0000313" key="4">
    <source>
        <dbReference type="EMBL" id="RGR32272.1"/>
    </source>
</evidence>
<dbReference type="PANTHER" id="PTHR30461:SF23">
    <property type="entry name" value="DNA RECOMBINASE-RELATED"/>
    <property type="match status" value="1"/>
</dbReference>
<protein>
    <submittedName>
        <fullName evidence="4">Recombinase family protein</fullName>
    </submittedName>
</protein>
<sequence>MKRAALLLRCSTDAQDYERQKLDLLDTIKGMGYTTSDDLVFGQYITGKDDVRKKDRESVAECKQAVREGKVDAIFINEVSRLSRDSIAGRLFIREFNDEYKIPVYFRDLGMWTINPTTRIVDRSFETMLGFYFDMAQNELKSMKTRFASGKRKNAREGKTIGGAVPFGFYKDEDGKLQVDEEQAQVVRLVYNKYLEDGGSIPSVCRYLLSCGYDKKFNKKFGTGSVRNLLRERRYIGEQRYNLVNPDEPDEAKKQEVYIYKVDAIIDTTIYNKVQIKLDKNRTTETKKVNKDKKIHLLAKLITCPICGDSYTSKTASANKSGERYRIWNYCCVSKYNFSECTSDITLNADNIESIIWQLTKREILALQELSLEERQSKIDEAEQKLASYKDELDVIAKSIDKLNVKKKKLVALFLDIEDDDTAIFNEQREAINKEIDSYNNRIQFLNTEITICEGNIARFKEADFTDEVLDKIEQDLLKKKELIKEYIKVIRPYRLTKARLILEVESKQTNYCILFEPRNSKRRCWYIQSSLAQWQNGLLKTSTAPLGNFFYIPMASLLLDEPDDLDAIASFEDMKEICSINNYVIEY</sequence>
<dbReference type="RefSeq" id="WP_117678194.1">
    <property type="nucleotide sequence ID" value="NZ_JAHYMS010000027.1"/>
</dbReference>
<dbReference type="SMART" id="SM00857">
    <property type="entry name" value="Resolvase"/>
    <property type="match status" value="1"/>
</dbReference>
<evidence type="ECO:0000313" key="6">
    <source>
        <dbReference type="Proteomes" id="UP000261278"/>
    </source>
</evidence>
<dbReference type="Proteomes" id="UP000283713">
    <property type="component" value="Unassembled WGS sequence"/>
</dbReference>
<dbReference type="EMBL" id="QRKA01000025">
    <property type="protein sequence ID" value="RHH76052.1"/>
    <property type="molecule type" value="Genomic_DNA"/>
</dbReference>
<comment type="caution">
    <text evidence="4">The sequence shown here is derived from an EMBL/GenBank/DDBJ whole genome shotgun (WGS) entry which is preliminary data.</text>
</comment>
<dbReference type="Pfam" id="PF07508">
    <property type="entry name" value="Recombinase"/>
    <property type="match status" value="1"/>
</dbReference>
<dbReference type="InterPro" id="IPR038109">
    <property type="entry name" value="DNA_bind_recomb_sf"/>
</dbReference>
<dbReference type="SUPFAM" id="SSF53041">
    <property type="entry name" value="Resolvase-like"/>
    <property type="match status" value="1"/>
</dbReference>
<feature type="domain" description="Recombinase" evidence="2">
    <location>
        <begin position="166"/>
        <end position="284"/>
    </location>
</feature>
<gene>
    <name evidence="5" type="ORF">DW193_15660</name>
    <name evidence="4" type="ORF">DWY53_20700</name>
    <name evidence="3" type="ORF">DXC44_11980</name>
</gene>
<reference evidence="6 7" key="1">
    <citation type="submission" date="2018-08" db="EMBL/GenBank/DDBJ databases">
        <title>A genome reference for cultivated species of the human gut microbiota.</title>
        <authorList>
            <person name="Zou Y."/>
            <person name="Xue W."/>
            <person name="Luo G."/>
        </authorList>
    </citation>
    <scope>NUCLEOTIDE SEQUENCE [LARGE SCALE GENOMIC DNA]</scope>
    <source>
        <strain evidence="4 7">AF25-30LB</strain>
        <strain evidence="5 8">AM16-6</strain>
        <strain evidence="3 6">TF05-18</strain>
    </source>
</reference>
<dbReference type="AlphaFoldDB" id="A0A395UHY2"/>
<dbReference type="InterPro" id="IPR050639">
    <property type="entry name" value="SSR_resolvase"/>
</dbReference>
<dbReference type="PANTHER" id="PTHR30461">
    <property type="entry name" value="DNA-INVERTASE FROM LAMBDOID PROPHAGE"/>
    <property type="match status" value="1"/>
</dbReference>
<organism evidence="4 7">
    <name type="scientific">Phocaeicola vulgatus</name>
    <name type="common">Bacteroides vulgatus</name>
    <dbReference type="NCBI Taxonomy" id="821"/>
    <lineage>
        <taxon>Bacteria</taxon>
        <taxon>Pseudomonadati</taxon>
        <taxon>Bacteroidota</taxon>
        <taxon>Bacteroidia</taxon>
        <taxon>Bacteroidales</taxon>
        <taxon>Bacteroidaceae</taxon>
        <taxon>Phocaeicola</taxon>
    </lineage>
</organism>
<dbReference type="InterPro" id="IPR036162">
    <property type="entry name" value="Resolvase-like_N_sf"/>
</dbReference>
<dbReference type="EMBL" id="QSSN01000013">
    <property type="protein sequence ID" value="RGL85258.1"/>
    <property type="molecule type" value="Genomic_DNA"/>
</dbReference>
<dbReference type="Proteomes" id="UP000266497">
    <property type="component" value="Unassembled WGS sequence"/>
</dbReference>
<accession>A0A395UHY2</accession>
<evidence type="ECO:0000313" key="5">
    <source>
        <dbReference type="EMBL" id="RHH76052.1"/>
    </source>
</evidence>
<evidence type="ECO:0000256" key="1">
    <source>
        <dbReference type="SAM" id="Coils"/>
    </source>
</evidence>
<dbReference type="PROSITE" id="PS51737">
    <property type="entry name" value="RECOMBINASE_DNA_BIND"/>
    <property type="match status" value="1"/>
</dbReference>
<proteinExistence type="predicted"/>
<keyword evidence="1" id="KW-0175">Coiled coil</keyword>
<dbReference type="Gene3D" id="3.90.1750.20">
    <property type="entry name" value="Putative Large Serine Recombinase, Chain B, Domain 2"/>
    <property type="match status" value="1"/>
</dbReference>
<name>A0A395UHY2_PHOVU</name>
<dbReference type="Proteomes" id="UP000261278">
    <property type="component" value="Unassembled WGS sequence"/>
</dbReference>
<dbReference type="Pfam" id="PF13408">
    <property type="entry name" value="Zn_ribbon_recom"/>
    <property type="match status" value="1"/>
</dbReference>
<evidence type="ECO:0000259" key="2">
    <source>
        <dbReference type="PROSITE" id="PS51737"/>
    </source>
</evidence>
<evidence type="ECO:0000313" key="7">
    <source>
        <dbReference type="Proteomes" id="UP000266497"/>
    </source>
</evidence>